<protein>
    <submittedName>
        <fullName evidence="1">Uncharacterized protein</fullName>
    </submittedName>
</protein>
<organism evidence="1 2">
    <name type="scientific">Meloidogyne enterolobii</name>
    <name type="common">Root-knot nematode worm</name>
    <name type="synonym">Meloidogyne mayaguensis</name>
    <dbReference type="NCBI Taxonomy" id="390850"/>
    <lineage>
        <taxon>Eukaryota</taxon>
        <taxon>Metazoa</taxon>
        <taxon>Ecdysozoa</taxon>
        <taxon>Nematoda</taxon>
        <taxon>Chromadorea</taxon>
        <taxon>Rhabditida</taxon>
        <taxon>Tylenchina</taxon>
        <taxon>Tylenchomorpha</taxon>
        <taxon>Tylenchoidea</taxon>
        <taxon>Meloidogynidae</taxon>
        <taxon>Meloidogyninae</taxon>
        <taxon>Meloidogyne</taxon>
    </lineage>
</organism>
<dbReference type="EMBL" id="CAVMJV010000039">
    <property type="protein sequence ID" value="CAK5079808.1"/>
    <property type="molecule type" value="Genomic_DNA"/>
</dbReference>
<comment type="caution">
    <text evidence="1">The sequence shown here is derived from an EMBL/GenBank/DDBJ whole genome shotgun (WGS) entry which is preliminary data.</text>
</comment>
<accession>A0ACB0ZNB7</accession>
<gene>
    <name evidence="1" type="ORF">MENTE1834_LOCUS26945</name>
</gene>
<reference evidence="1" key="1">
    <citation type="submission" date="2023-11" db="EMBL/GenBank/DDBJ databases">
        <authorList>
            <person name="Poullet M."/>
        </authorList>
    </citation>
    <scope>NUCLEOTIDE SEQUENCE</scope>
    <source>
        <strain evidence="1">E1834</strain>
    </source>
</reference>
<proteinExistence type="predicted"/>
<evidence type="ECO:0000313" key="1">
    <source>
        <dbReference type="EMBL" id="CAK5079808.1"/>
    </source>
</evidence>
<sequence length="110" mass="12660">MMEITLNAAEEQGQTECPICQNFLSDYADDRIVTTTCMGENDSPNDHYKHFYHQKCIVGWFHTGPIGANKTCPTCRSELKLTFAKDAAKINEKLNKIGWGFEYEYIERED</sequence>
<dbReference type="Proteomes" id="UP001497535">
    <property type="component" value="Unassembled WGS sequence"/>
</dbReference>
<name>A0ACB0ZNB7_MELEN</name>
<keyword evidence="2" id="KW-1185">Reference proteome</keyword>
<evidence type="ECO:0000313" key="2">
    <source>
        <dbReference type="Proteomes" id="UP001497535"/>
    </source>
</evidence>